<dbReference type="GO" id="GO:0003755">
    <property type="term" value="F:peptidyl-prolyl cis-trans isomerase activity"/>
    <property type="evidence" value="ECO:0007669"/>
    <property type="project" value="UniProtKB-KW"/>
</dbReference>
<name>A0A1H3MW75_9RHOB</name>
<comment type="similarity">
    <text evidence="2">Belongs to the PpiC/parvulin rotamase family.</text>
</comment>
<dbReference type="Pfam" id="PF00639">
    <property type="entry name" value="Rotamase"/>
    <property type="match status" value="1"/>
</dbReference>
<feature type="domain" description="PpiC" evidence="10">
    <location>
        <begin position="136"/>
        <end position="225"/>
    </location>
</feature>
<dbReference type="Gene3D" id="1.10.8.1040">
    <property type="match status" value="1"/>
</dbReference>
<dbReference type="Proteomes" id="UP000199026">
    <property type="component" value="Unassembled WGS sequence"/>
</dbReference>
<organism evidence="11 12">
    <name type="scientific">Lentibacter algarum</name>
    <dbReference type="NCBI Taxonomy" id="576131"/>
    <lineage>
        <taxon>Bacteria</taxon>
        <taxon>Pseudomonadati</taxon>
        <taxon>Pseudomonadota</taxon>
        <taxon>Alphaproteobacteria</taxon>
        <taxon>Rhodobacterales</taxon>
        <taxon>Roseobacteraceae</taxon>
        <taxon>Lentibacter</taxon>
    </lineage>
</organism>
<dbReference type="EMBL" id="FNPR01000004">
    <property type="protein sequence ID" value="SDY80856.1"/>
    <property type="molecule type" value="Genomic_DNA"/>
</dbReference>
<evidence type="ECO:0000313" key="11">
    <source>
        <dbReference type="EMBL" id="SDY80856.1"/>
    </source>
</evidence>
<dbReference type="SUPFAM" id="SSF109998">
    <property type="entry name" value="Triger factor/SurA peptide-binding domain-like"/>
    <property type="match status" value="1"/>
</dbReference>
<protein>
    <recommendedName>
        <fullName evidence="4">Parvulin-like PPIase</fullName>
        <ecNumber evidence="3">5.2.1.8</ecNumber>
    </recommendedName>
    <alternativeName>
        <fullName evidence="6">Peptidyl-prolyl cis-trans isomerase plp</fullName>
    </alternativeName>
    <alternativeName>
        <fullName evidence="7">Rotamase plp</fullName>
    </alternativeName>
</protein>
<evidence type="ECO:0000256" key="7">
    <source>
        <dbReference type="ARBA" id="ARBA00031484"/>
    </source>
</evidence>
<dbReference type="STRING" id="576131.SAMN05444486_10426"/>
<evidence type="ECO:0000256" key="9">
    <source>
        <dbReference type="SAM" id="SignalP"/>
    </source>
</evidence>
<feature type="chain" id="PRO_5011713788" description="Parvulin-like PPIase" evidence="9">
    <location>
        <begin position="24"/>
        <end position="284"/>
    </location>
</feature>
<proteinExistence type="inferred from homology"/>
<keyword evidence="5 8" id="KW-0697">Rotamase</keyword>
<accession>A0A1H3MW75</accession>
<evidence type="ECO:0000256" key="6">
    <source>
        <dbReference type="ARBA" id="ARBA00030642"/>
    </source>
</evidence>
<keyword evidence="12" id="KW-1185">Reference proteome</keyword>
<dbReference type="InterPro" id="IPR046357">
    <property type="entry name" value="PPIase_dom_sf"/>
</dbReference>
<dbReference type="InterPro" id="IPR000297">
    <property type="entry name" value="PPIase_PpiC"/>
</dbReference>
<evidence type="ECO:0000256" key="3">
    <source>
        <dbReference type="ARBA" id="ARBA00013194"/>
    </source>
</evidence>
<evidence type="ECO:0000256" key="5">
    <source>
        <dbReference type="ARBA" id="ARBA00023110"/>
    </source>
</evidence>
<keyword evidence="9" id="KW-0732">Signal</keyword>
<dbReference type="EC" id="5.2.1.8" evidence="3"/>
<evidence type="ECO:0000256" key="1">
    <source>
        <dbReference type="ARBA" id="ARBA00000971"/>
    </source>
</evidence>
<evidence type="ECO:0000256" key="4">
    <source>
        <dbReference type="ARBA" id="ARBA00018370"/>
    </source>
</evidence>
<dbReference type="SUPFAM" id="SSF54534">
    <property type="entry name" value="FKBP-like"/>
    <property type="match status" value="1"/>
</dbReference>
<dbReference type="AlphaFoldDB" id="A0A1H3MW75"/>
<evidence type="ECO:0000256" key="2">
    <source>
        <dbReference type="ARBA" id="ARBA00007656"/>
    </source>
</evidence>
<sequence>MSKHFKIMSLVLASAFASSYAYADDTAPNSGTVVATVNGTEITLGHMAAARSGLPEQYLQLPDDVLFKAILDQLVNQTILANRFEGDAPAPVQRRLENERRSLIASTVIEQIVEEKLTDDALKAAYDAKYAEATPDKEFKAAHILVETEEDAKKIVEELAAGADFTELAKERSTGPSGPNGGDLGWFGKGMMVPAFEEAVAGMEDGAISNPVQTQFGWHVIKLNETRLSDVPPFDEVRAELESELFNTVIEDEVERLKKLGSIEQVSEGEIDPAVLKEDTLLTE</sequence>
<evidence type="ECO:0000313" key="12">
    <source>
        <dbReference type="Proteomes" id="UP000199026"/>
    </source>
</evidence>
<dbReference type="PANTHER" id="PTHR47245:SF2">
    <property type="entry name" value="PEPTIDYL-PROLYL CIS-TRANS ISOMERASE HP_0175-RELATED"/>
    <property type="match status" value="1"/>
</dbReference>
<dbReference type="PROSITE" id="PS50198">
    <property type="entry name" value="PPIC_PPIASE_2"/>
    <property type="match status" value="1"/>
</dbReference>
<gene>
    <name evidence="11" type="ORF">SAMN05444486_10426</name>
</gene>
<dbReference type="InterPro" id="IPR027304">
    <property type="entry name" value="Trigger_fact/SurA_dom_sf"/>
</dbReference>
<evidence type="ECO:0000259" key="10">
    <source>
        <dbReference type="PROSITE" id="PS50198"/>
    </source>
</evidence>
<dbReference type="RefSeq" id="WP_271437370.1">
    <property type="nucleotide sequence ID" value="NZ_CALLJM010000021.1"/>
</dbReference>
<dbReference type="InterPro" id="IPR050245">
    <property type="entry name" value="PrsA_foldase"/>
</dbReference>
<comment type="catalytic activity">
    <reaction evidence="1">
        <text>[protein]-peptidylproline (omega=180) = [protein]-peptidylproline (omega=0)</text>
        <dbReference type="Rhea" id="RHEA:16237"/>
        <dbReference type="Rhea" id="RHEA-COMP:10747"/>
        <dbReference type="Rhea" id="RHEA-COMP:10748"/>
        <dbReference type="ChEBI" id="CHEBI:83833"/>
        <dbReference type="ChEBI" id="CHEBI:83834"/>
        <dbReference type="EC" id="5.2.1.8"/>
    </reaction>
</comment>
<reference evidence="11 12" key="1">
    <citation type="submission" date="2016-10" db="EMBL/GenBank/DDBJ databases">
        <authorList>
            <person name="de Groot N.N."/>
        </authorList>
    </citation>
    <scope>NUCLEOTIDE SEQUENCE [LARGE SCALE GENOMIC DNA]</scope>
    <source>
        <strain evidence="11 12">DSM 24677</strain>
    </source>
</reference>
<dbReference type="Gene3D" id="3.10.50.40">
    <property type="match status" value="1"/>
</dbReference>
<evidence type="ECO:0000256" key="8">
    <source>
        <dbReference type="PROSITE-ProRule" id="PRU00278"/>
    </source>
</evidence>
<keyword evidence="8 11" id="KW-0413">Isomerase</keyword>
<dbReference type="PANTHER" id="PTHR47245">
    <property type="entry name" value="PEPTIDYLPROLYL ISOMERASE"/>
    <property type="match status" value="1"/>
</dbReference>
<feature type="signal peptide" evidence="9">
    <location>
        <begin position="1"/>
        <end position="23"/>
    </location>
</feature>